<dbReference type="AlphaFoldDB" id="A0A226DJ77"/>
<feature type="signal peptide" evidence="1">
    <location>
        <begin position="1"/>
        <end position="17"/>
    </location>
</feature>
<accession>A0A226DJ77</accession>
<dbReference type="OrthoDB" id="8293118at2759"/>
<protein>
    <submittedName>
        <fullName evidence="2">Uncharacterized protein</fullName>
    </submittedName>
</protein>
<feature type="chain" id="PRO_5012759328" evidence="1">
    <location>
        <begin position="18"/>
        <end position="143"/>
    </location>
</feature>
<reference evidence="2 3" key="1">
    <citation type="submission" date="2015-12" db="EMBL/GenBank/DDBJ databases">
        <title>The genome of Folsomia candida.</title>
        <authorList>
            <person name="Faddeeva A."/>
            <person name="Derks M.F."/>
            <person name="Anvar Y."/>
            <person name="Smit S."/>
            <person name="Van Straalen N."/>
            <person name="Roelofs D."/>
        </authorList>
    </citation>
    <scope>NUCLEOTIDE SEQUENCE [LARGE SCALE GENOMIC DNA]</scope>
    <source>
        <strain evidence="2 3">VU population</strain>
        <tissue evidence="2">Whole body</tissue>
    </source>
</reference>
<dbReference type="SUPFAM" id="SSF81296">
    <property type="entry name" value="E set domains"/>
    <property type="match status" value="1"/>
</dbReference>
<comment type="caution">
    <text evidence="2">The sequence shown here is derived from an EMBL/GenBank/DDBJ whole genome shotgun (WGS) entry which is preliminary data.</text>
</comment>
<gene>
    <name evidence="2" type="ORF">Fcan01_20630</name>
</gene>
<keyword evidence="1" id="KW-0732">Signal</keyword>
<organism evidence="2 3">
    <name type="scientific">Folsomia candida</name>
    <name type="common">Springtail</name>
    <dbReference type="NCBI Taxonomy" id="158441"/>
    <lineage>
        <taxon>Eukaryota</taxon>
        <taxon>Metazoa</taxon>
        <taxon>Ecdysozoa</taxon>
        <taxon>Arthropoda</taxon>
        <taxon>Hexapoda</taxon>
        <taxon>Collembola</taxon>
        <taxon>Entomobryomorpha</taxon>
        <taxon>Isotomoidea</taxon>
        <taxon>Isotomidae</taxon>
        <taxon>Proisotominae</taxon>
        <taxon>Folsomia</taxon>
    </lineage>
</organism>
<dbReference type="Proteomes" id="UP000198287">
    <property type="component" value="Unassembled WGS sequence"/>
</dbReference>
<proteinExistence type="predicted"/>
<name>A0A226DJ77_FOLCA</name>
<dbReference type="InterPro" id="IPR014756">
    <property type="entry name" value="Ig_E-set"/>
</dbReference>
<sequence length="143" mass="15343">MQSVILIALCCIAIASAGVVTVSRCDGLGTPVQTRISDCDGYCRFQPGKIYNCEQDFMPSAATPGLNLKVEVCFNGGFCMQIINADLPNSSVQPGFVYTAKYSVVPNDILAGQTVEMRAYIAHVPEGRVDVCVFCNVDILPVL</sequence>
<dbReference type="EMBL" id="LNIX01000019">
    <property type="protein sequence ID" value="OXA44631.1"/>
    <property type="molecule type" value="Genomic_DNA"/>
</dbReference>
<keyword evidence="3" id="KW-1185">Reference proteome</keyword>
<evidence type="ECO:0000313" key="3">
    <source>
        <dbReference type="Proteomes" id="UP000198287"/>
    </source>
</evidence>
<evidence type="ECO:0000256" key="1">
    <source>
        <dbReference type="SAM" id="SignalP"/>
    </source>
</evidence>
<evidence type="ECO:0000313" key="2">
    <source>
        <dbReference type="EMBL" id="OXA44631.1"/>
    </source>
</evidence>